<dbReference type="RefSeq" id="WP_419185906.1">
    <property type="nucleotide sequence ID" value="NZ_CP036290.1"/>
</dbReference>
<evidence type="ECO:0000256" key="2">
    <source>
        <dbReference type="ARBA" id="ARBA00023002"/>
    </source>
</evidence>
<dbReference type="PANTHER" id="PTHR42991">
    <property type="entry name" value="ALDEHYDE DEHYDROGENASE"/>
    <property type="match status" value="1"/>
</dbReference>
<evidence type="ECO:0000256" key="1">
    <source>
        <dbReference type="ARBA" id="ARBA00009986"/>
    </source>
</evidence>
<dbReference type="Gene3D" id="3.40.605.10">
    <property type="entry name" value="Aldehyde Dehydrogenase, Chain A, domain 1"/>
    <property type="match status" value="1"/>
</dbReference>
<dbReference type="InterPro" id="IPR016163">
    <property type="entry name" value="Ald_DH_C"/>
</dbReference>
<comment type="similarity">
    <text evidence="1">Belongs to the aldehyde dehydrogenase family.</text>
</comment>
<keyword evidence="2 4" id="KW-0560">Oxidoreductase</keyword>
<sequence>MNEPRNDADPIPFYVAGAPRVRPRTLEVRDPATGERVAQVCQAGPEDVESALAAATAARRSLALAPVHRRKSALEHLRDGVRARAEELARTIALEAGKPITWARGEVDRAGDTFDQAVAECSRPVGELLPVDATPRSDGYLCLWRREPLGVVSLITPFNFPLNLVAHKIAPALVAGCPFVLKPALETPLSALALGELLCEAVERFELPAGTFSILPADNETAAPLVDDARVALLSFTGSATVGWQLEARATRKRVALELGGTATCIVDADADLDDVVERLVGGMFAQAGQSCISVQRVLVHRSLAVELERRLDERTRALRGGSLLDDDTFLAPVLRDRDAERIESWIGEAVQAGARVVCGGTRSGRFVAPTLLADVDPRSKVVTEEVFGPVATLEVFEDFDEAVERANSGPFGLQVGLFTRDWPRALRAFERLDVGGVVLGDVPTARADLMPYGGRGASGTGREGVHFAVQEMTEPKVLLVRRPPTN</sequence>
<dbReference type="SUPFAM" id="SSF53720">
    <property type="entry name" value="ALDH-like"/>
    <property type="match status" value="1"/>
</dbReference>
<dbReference type="EMBL" id="CP036290">
    <property type="protein sequence ID" value="QDU85523.1"/>
    <property type="molecule type" value="Genomic_DNA"/>
</dbReference>
<keyword evidence="5" id="KW-1185">Reference proteome</keyword>
<protein>
    <submittedName>
        <fullName evidence="4">Succinate-semialdehyde dehydrogenase [NADP(+)]</fullName>
        <ecNumber evidence="4">1.2.1.79</ecNumber>
    </submittedName>
</protein>
<dbReference type="InterPro" id="IPR016162">
    <property type="entry name" value="Ald_DH_N"/>
</dbReference>
<dbReference type="EC" id="1.2.1.79" evidence="4"/>
<proteinExistence type="inferred from homology"/>
<reference evidence="4 5" key="1">
    <citation type="submission" date="2019-02" db="EMBL/GenBank/DDBJ databases">
        <title>Deep-cultivation of Planctomycetes and their phenomic and genomic characterization uncovers novel biology.</title>
        <authorList>
            <person name="Wiegand S."/>
            <person name="Jogler M."/>
            <person name="Boedeker C."/>
            <person name="Pinto D."/>
            <person name="Vollmers J."/>
            <person name="Rivas-Marin E."/>
            <person name="Kohn T."/>
            <person name="Peeters S.H."/>
            <person name="Heuer A."/>
            <person name="Rast P."/>
            <person name="Oberbeckmann S."/>
            <person name="Bunk B."/>
            <person name="Jeske O."/>
            <person name="Meyerdierks A."/>
            <person name="Storesund J.E."/>
            <person name="Kallscheuer N."/>
            <person name="Luecker S."/>
            <person name="Lage O.M."/>
            <person name="Pohl T."/>
            <person name="Merkel B.J."/>
            <person name="Hornburger P."/>
            <person name="Mueller R.-W."/>
            <person name="Bruemmer F."/>
            <person name="Labrenz M."/>
            <person name="Spormann A.M."/>
            <person name="Op den Camp H."/>
            <person name="Overmann J."/>
            <person name="Amann R."/>
            <person name="Jetten M.S.M."/>
            <person name="Mascher T."/>
            <person name="Medema M.H."/>
            <person name="Devos D.P."/>
            <person name="Kaster A.-K."/>
            <person name="Ovreas L."/>
            <person name="Rohde M."/>
            <person name="Galperin M.Y."/>
            <person name="Jogler C."/>
        </authorList>
    </citation>
    <scope>NUCLEOTIDE SEQUENCE [LARGE SCALE GENOMIC DNA]</scope>
    <source>
        <strain evidence="4 5">Pla163</strain>
    </source>
</reference>
<dbReference type="PANTHER" id="PTHR42991:SF1">
    <property type="entry name" value="ALDEHYDE DEHYDROGENASE"/>
    <property type="match status" value="1"/>
</dbReference>
<accession>A0A518D211</accession>
<dbReference type="Proteomes" id="UP000319342">
    <property type="component" value="Chromosome"/>
</dbReference>
<dbReference type="GO" id="GO:0036243">
    <property type="term" value="F:succinate-semialdehyde dehydrogenase (NADP+) activity"/>
    <property type="evidence" value="ECO:0007669"/>
    <property type="project" value="UniProtKB-EC"/>
</dbReference>
<dbReference type="InterPro" id="IPR016161">
    <property type="entry name" value="Ald_DH/histidinol_DH"/>
</dbReference>
<dbReference type="AlphaFoldDB" id="A0A518D211"/>
<dbReference type="Gene3D" id="3.40.309.10">
    <property type="entry name" value="Aldehyde Dehydrogenase, Chain A, domain 2"/>
    <property type="match status" value="1"/>
</dbReference>
<dbReference type="InterPro" id="IPR051020">
    <property type="entry name" value="ALDH-related_metabolic_enz"/>
</dbReference>
<dbReference type="Pfam" id="PF00171">
    <property type="entry name" value="Aldedh"/>
    <property type="match status" value="1"/>
</dbReference>
<evidence type="ECO:0000313" key="5">
    <source>
        <dbReference type="Proteomes" id="UP000319342"/>
    </source>
</evidence>
<dbReference type="GO" id="GO:0008911">
    <property type="term" value="F:lactaldehyde dehydrogenase (NAD+) activity"/>
    <property type="evidence" value="ECO:0007669"/>
    <property type="project" value="TreeGrafter"/>
</dbReference>
<organism evidence="4 5">
    <name type="scientific">Rohdeia mirabilis</name>
    <dbReference type="NCBI Taxonomy" id="2528008"/>
    <lineage>
        <taxon>Bacteria</taxon>
        <taxon>Pseudomonadati</taxon>
        <taxon>Planctomycetota</taxon>
        <taxon>Planctomycetia</taxon>
        <taxon>Planctomycetia incertae sedis</taxon>
        <taxon>Rohdeia</taxon>
    </lineage>
</organism>
<gene>
    <name evidence="4" type="primary">gabD_2</name>
    <name evidence="4" type="ORF">Pla163_26550</name>
</gene>
<evidence type="ECO:0000313" key="4">
    <source>
        <dbReference type="EMBL" id="QDU85523.1"/>
    </source>
</evidence>
<evidence type="ECO:0000259" key="3">
    <source>
        <dbReference type="Pfam" id="PF00171"/>
    </source>
</evidence>
<name>A0A518D211_9BACT</name>
<dbReference type="InterPro" id="IPR015590">
    <property type="entry name" value="Aldehyde_DH_dom"/>
</dbReference>
<feature type="domain" description="Aldehyde dehydrogenase" evidence="3">
    <location>
        <begin position="24"/>
        <end position="478"/>
    </location>
</feature>